<dbReference type="PANTHER" id="PTHR28629">
    <property type="entry name" value="TRIOKINASE/FMN CYCLASE"/>
    <property type="match status" value="1"/>
</dbReference>
<keyword evidence="2" id="KW-0808">Transferase</keyword>
<dbReference type="PANTHER" id="PTHR28629:SF4">
    <property type="entry name" value="TRIOKINASE_FMN CYCLASE"/>
    <property type="match status" value="1"/>
</dbReference>
<evidence type="ECO:0000313" key="3">
    <source>
        <dbReference type="Proteomes" id="UP001595632"/>
    </source>
</evidence>
<organism evidence="2 3">
    <name type="scientific">Psychromarinibacter halotolerans</name>
    <dbReference type="NCBI Taxonomy" id="1775175"/>
    <lineage>
        <taxon>Bacteria</taxon>
        <taxon>Pseudomonadati</taxon>
        <taxon>Pseudomonadota</taxon>
        <taxon>Alphaproteobacteria</taxon>
        <taxon>Rhodobacterales</taxon>
        <taxon>Paracoccaceae</taxon>
        <taxon>Psychromarinibacter</taxon>
    </lineage>
</organism>
<protein>
    <submittedName>
        <fullName evidence="2">Dihydroxyacetone kinase subunit DhaK</fullName>
    </submittedName>
</protein>
<dbReference type="Gene3D" id="3.40.50.10440">
    <property type="entry name" value="Dihydroxyacetone kinase, domain 1"/>
    <property type="match status" value="1"/>
</dbReference>
<reference evidence="3" key="1">
    <citation type="journal article" date="2019" name="Int. J. Syst. Evol. Microbiol.">
        <title>The Global Catalogue of Microorganisms (GCM) 10K type strain sequencing project: providing services to taxonomists for standard genome sequencing and annotation.</title>
        <authorList>
            <consortium name="The Broad Institute Genomics Platform"/>
            <consortium name="The Broad Institute Genome Sequencing Center for Infectious Disease"/>
            <person name="Wu L."/>
            <person name="Ma J."/>
        </authorList>
    </citation>
    <scope>NUCLEOTIDE SEQUENCE [LARGE SCALE GENOMIC DNA]</scope>
    <source>
        <strain evidence="3">KCTC 52366</strain>
    </source>
</reference>
<sequence length="323" mass="33832">MNTADAYVDELLDGLILTDPRLTRDGRAVTLKDGGRDGVAIVSGGGSGHFPLFVGYTAPGFIDGCAVGDVFAGPSVASCEATIRAADNGQGVLLLYGNYGGDKMNFDMAAEMVDLDGIRCETVLGTDDIASAGPEDAAKRRGVAGLVLLYKIAGAAADRGDDLDAVATATRDAAAHTRSIGMATSACIVPGSAGPSFELAKGEMELGMGIHGEPGIWRDTLRSADDLADEMIGRLLDDPVPSPTKRVALMLNSLGATPLEELLILYRRAAAKLKEQGIEVVLPAVGHFATSMEMGGLSMSMMYLDDMREALLRAPSDCRYWKV</sequence>
<dbReference type="Proteomes" id="UP001595632">
    <property type="component" value="Unassembled WGS sequence"/>
</dbReference>
<gene>
    <name evidence="2" type="ORF">ACFOGP_04070</name>
</gene>
<dbReference type="Gene3D" id="3.30.1180.20">
    <property type="entry name" value="Dihydroxyacetone kinase, domain 2"/>
    <property type="match status" value="1"/>
</dbReference>
<name>A0ABV7GMG7_9RHOB</name>
<dbReference type="PROSITE" id="PS51481">
    <property type="entry name" value="DHAK"/>
    <property type="match status" value="1"/>
</dbReference>
<dbReference type="InterPro" id="IPR004006">
    <property type="entry name" value="DhaK_dom"/>
</dbReference>
<feature type="domain" description="DhaK" evidence="1">
    <location>
        <begin position="3"/>
        <end position="321"/>
    </location>
</feature>
<keyword evidence="3" id="KW-1185">Reference proteome</keyword>
<dbReference type="EMBL" id="JBHRTB010000010">
    <property type="protein sequence ID" value="MFC3141868.1"/>
    <property type="molecule type" value="Genomic_DNA"/>
</dbReference>
<dbReference type="SUPFAM" id="SSF82549">
    <property type="entry name" value="DAK1/DegV-like"/>
    <property type="match status" value="1"/>
</dbReference>
<dbReference type="RefSeq" id="WP_275631883.1">
    <property type="nucleotide sequence ID" value="NZ_JARGYD010000002.1"/>
</dbReference>
<dbReference type="Pfam" id="PF02733">
    <property type="entry name" value="Dak1"/>
    <property type="match status" value="1"/>
</dbReference>
<accession>A0ABV7GMG7</accession>
<comment type="caution">
    <text evidence="2">The sequence shown here is derived from an EMBL/GenBank/DDBJ whole genome shotgun (WGS) entry which is preliminary data.</text>
</comment>
<evidence type="ECO:0000259" key="1">
    <source>
        <dbReference type="PROSITE" id="PS51481"/>
    </source>
</evidence>
<dbReference type="InterPro" id="IPR050861">
    <property type="entry name" value="Dihydroxyacetone_Kinase"/>
</dbReference>
<dbReference type="GO" id="GO:0016301">
    <property type="term" value="F:kinase activity"/>
    <property type="evidence" value="ECO:0007669"/>
    <property type="project" value="UniProtKB-KW"/>
</dbReference>
<evidence type="ECO:0000313" key="2">
    <source>
        <dbReference type="EMBL" id="MFC3141868.1"/>
    </source>
</evidence>
<keyword evidence="2" id="KW-0418">Kinase</keyword>
<proteinExistence type="predicted"/>